<name>A0AC34FLA4_9BILA</name>
<evidence type="ECO:0000313" key="1">
    <source>
        <dbReference type="Proteomes" id="UP000887579"/>
    </source>
</evidence>
<evidence type="ECO:0000313" key="2">
    <source>
        <dbReference type="WBParaSite" id="ES5_v2.g18121.t1"/>
    </source>
</evidence>
<organism evidence="1 2">
    <name type="scientific">Panagrolaimus sp. ES5</name>
    <dbReference type="NCBI Taxonomy" id="591445"/>
    <lineage>
        <taxon>Eukaryota</taxon>
        <taxon>Metazoa</taxon>
        <taxon>Ecdysozoa</taxon>
        <taxon>Nematoda</taxon>
        <taxon>Chromadorea</taxon>
        <taxon>Rhabditida</taxon>
        <taxon>Tylenchina</taxon>
        <taxon>Panagrolaimomorpha</taxon>
        <taxon>Panagrolaimoidea</taxon>
        <taxon>Panagrolaimidae</taxon>
        <taxon>Panagrolaimus</taxon>
    </lineage>
</organism>
<reference evidence="2" key="1">
    <citation type="submission" date="2022-11" db="UniProtKB">
        <authorList>
            <consortium name="WormBaseParasite"/>
        </authorList>
    </citation>
    <scope>IDENTIFICATION</scope>
</reference>
<proteinExistence type="predicted"/>
<dbReference type="WBParaSite" id="ES5_v2.g18121.t1">
    <property type="protein sequence ID" value="ES5_v2.g18121.t1"/>
    <property type="gene ID" value="ES5_v2.g18121"/>
</dbReference>
<sequence length="223" mass="26468">MMWVTNWFDNRLRELYKNKPLIIPKNVELKVVKFTVGGQRMHLEQISTLKSSVKFLHLNMVMLISQNNKKISFAKIIENLQFLEIFIFHPINVLMMDKTIHYDAFETNSVKELLKIPHFTNLKKLELCNISGNFEIETFYYSFLKTNKIMDVHLRFLGEISEDYKQKISTIIDEILELASENNFWPPHIRAYIDPKKEDNLEIAHSQYSKNLSTVCSLRYPNY</sequence>
<protein>
    <submittedName>
        <fullName evidence="2">DUF38 domain-containing protein</fullName>
    </submittedName>
</protein>
<dbReference type="Proteomes" id="UP000887579">
    <property type="component" value="Unplaced"/>
</dbReference>
<accession>A0AC34FLA4</accession>